<evidence type="ECO:0000313" key="3">
    <source>
        <dbReference type="Proteomes" id="UP000283210"/>
    </source>
</evidence>
<dbReference type="EMBL" id="CM012445">
    <property type="protein sequence ID" value="RVE68852.1"/>
    <property type="molecule type" value="Genomic_DNA"/>
</dbReference>
<keyword evidence="3" id="KW-1185">Reference proteome</keyword>
<reference evidence="2 3" key="1">
    <citation type="submission" date="2018-11" db="EMBL/GenBank/DDBJ databases">
        <authorList>
            <person name="Lopez-Roques C."/>
            <person name="Donnadieu C."/>
            <person name="Bouchez O."/>
            <person name="Klopp C."/>
            <person name="Cabau C."/>
            <person name="Zahm M."/>
        </authorList>
    </citation>
    <scope>NUCLEOTIDE SEQUENCE [LARGE SCALE GENOMIC DNA]</scope>
    <source>
        <strain evidence="2">RS831</strain>
        <tissue evidence="2">Whole body</tissue>
    </source>
</reference>
<accession>A0A437D289</accession>
<protein>
    <submittedName>
        <fullName evidence="2">Uncharacterized protein</fullName>
    </submittedName>
</protein>
<dbReference type="AlphaFoldDB" id="A0A437D289"/>
<organism evidence="2 3">
    <name type="scientific">Oryzias javanicus</name>
    <name type="common">Javanese ricefish</name>
    <name type="synonym">Aplocheilus javanicus</name>
    <dbReference type="NCBI Taxonomy" id="123683"/>
    <lineage>
        <taxon>Eukaryota</taxon>
        <taxon>Metazoa</taxon>
        <taxon>Chordata</taxon>
        <taxon>Craniata</taxon>
        <taxon>Vertebrata</taxon>
        <taxon>Euteleostomi</taxon>
        <taxon>Actinopterygii</taxon>
        <taxon>Neopterygii</taxon>
        <taxon>Teleostei</taxon>
        <taxon>Neoteleostei</taxon>
        <taxon>Acanthomorphata</taxon>
        <taxon>Ovalentaria</taxon>
        <taxon>Atherinomorphae</taxon>
        <taxon>Beloniformes</taxon>
        <taxon>Adrianichthyidae</taxon>
        <taxon>Oryziinae</taxon>
        <taxon>Oryzias</taxon>
    </lineage>
</organism>
<gene>
    <name evidence="2" type="ORF">OJAV_G00096310</name>
</gene>
<proteinExistence type="predicted"/>
<evidence type="ECO:0000313" key="2">
    <source>
        <dbReference type="EMBL" id="RVE68852.1"/>
    </source>
</evidence>
<name>A0A437D289_ORYJA</name>
<evidence type="ECO:0000256" key="1">
    <source>
        <dbReference type="SAM" id="MobiDB-lite"/>
    </source>
</evidence>
<sequence length="116" mass="12522">MRVFADKDFCTVCVDVSALHVNACEGHSRTGRKRIRGSTVSPHPDQIPPVPQTHRADEESASVDTSPASSVICTLLFKALSSEQDDCVCASTPPVLAGYSDDEEMMEELCPRSPSL</sequence>
<feature type="region of interest" description="Disordered" evidence="1">
    <location>
        <begin position="27"/>
        <end position="64"/>
    </location>
</feature>
<dbReference type="Proteomes" id="UP000283210">
    <property type="component" value="Chromosome 9"/>
</dbReference>
<reference evidence="2 3" key="2">
    <citation type="submission" date="2019-01" db="EMBL/GenBank/DDBJ databases">
        <title>A chromosome length genome reference of the Java medaka (oryzias javanicus).</title>
        <authorList>
            <person name="Herpin A."/>
            <person name="Takehana Y."/>
            <person name="Naruse K."/>
            <person name="Ansai S."/>
            <person name="Kawaguchi M."/>
        </authorList>
    </citation>
    <scope>NUCLEOTIDE SEQUENCE [LARGE SCALE GENOMIC DNA]</scope>
    <source>
        <strain evidence="2">RS831</strain>
        <tissue evidence="2">Whole body</tissue>
    </source>
</reference>